<dbReference type="PIRSF" id="PIRSF000138">
    <property type="entry name" value="Al-hdrx_acd_dh"/>
    <property type="match status" value="1"/>
</dbReference>
<dbReference type="PANTHER" id="PTHR10578:SF107">
    <property type="entry name" value="2-HYDROXYACID OXIDASE 1"/>
    <property type="match status" value="1"/>
</dbReference>
<keyword evidence="2 7" id="KW-0285">Flavoprotein</keyword>
<dbReference type="EMBL" id="WBJY01000002">
    <property type="protein sequence ID" value="KAB1648071.1"/>
    <property type="molecule type" value="Genomic_DNA"/>
</dbReference>
<name>A0A6H9WPN6_9MICO</name>
<dbReference type="InterPro" id="IPR000262">
    <property type="entry name" value="FMN-dep_DH"/>
</dbReference>
<dbReference type="Gene3D" id="3.20.20.70">
    <property type="entry name" value="Aldolase class I"/>
    <property type="match status" value="1"/>
</dbReference>
<dbReference type="InterPro" id="IPR012133">
    <property type="entry name" value="Alpha-hydoxy_acid_DH_FMN"/>
</dbReference>
<feature type="domain" description="FMN hydroxy acid dehydrogenase" evidence="8">
    <location>
        <begin position="37"/>
        <end position="414"/>
    </location>
</feature>
<feature type="active site" description="Proton acceptor" evidence="6">
    <location>
        <position position="309"/>
    </location>
</feature>
<organism evidence="9 10">
    <name type="scientific">Pseudoclavibacter endophyticus</name>
    <dbReference type="NCBI Taxonomy" id="1778590"/>
    <lineage>
        <taxon>Bacteria</taxon>
        <taxon>Bacillati</taxon>
        <taxon>Actinomycetota</taxon>
        <taxon>Actinomycetes</taxon>
        <taxon>Micrococcales</taxon>
        <taxon>Microbacteriaceae</taxon>
        <taxon>Pseudoclavibacter</taxon>
    </lineage>
</organism>
<dbReference type="GO" id="GO:0010181">
    <property type="term" value="F:FMN binding"/>
    <property type="evidence" value="ECO:0007669"/>
    <property type="project" value="InterPro"/>
</dbReference>
<feature type="binding site" evidence="7">
    <location>
        <position position="312"/>
    </location>
    <ligand>
        <name>glyoxylate</name>
        <dbReference type="ChEBI" id="CHEBI:36655"/>
    </ligand>
</feature>
<dbReference type="FunFam" id="3.20.20.70:FF:000029">
    <property type="entry name" value="L-lactate dehydrogenase"/>
    <property type="match status" value="1"/>
</dbReference>
<evidence type="ECO:0000256" key="5">
    <source>
        <dbReference type="ARBA" id="ARBA00024042"/>
    </source>
</evidence>
<feature type="binding site" evidence="7">
    <location>
        <position position="169"/>
    </location>
    <ligand>
        <name>glyoxylate</name>
        <dbReference type="ChEBI" id="CHEBI:36655"/>
    </ligand>
</feature>
<feature type="binding site" evidence="7">
    <location>
        <position position="167"/>
    </location>
    <ligand>
        <name>glyoxylate</name>
        <dbReference type="ChEBI" id="CHEBI:36655"/>
    </ligand>
</feature>
<keyword evidence="3 7" id="KW-0288">FMN</keyword>
<dbReference type="GO" id="GO:0016614">
    <property type="term" value="F:oxidoreductase activity, acting on CH-OH group of donors"/>
    <property type="evidence" value="ECO:0007669"/>
    <property type="project" value="UniProtKB-ARBA"/>
</dbReference>
<feature type="binding site" evidence="7">
    <location>
        <position position="285"/>
    </location>
    <ligand>
        <name>FMN</name>
        <dbReference type="ChEBI" id="CHEBI:58210"/>
    </ligand>
</feature>
<accession>A0A6H9WPN6</accession>
<evidence type="ECO:0000313" key="10">
    <source>
        <dbReference type="Proteomes" id="UP000431744"/>
    </source>
</evidence>
<comment type="caution">
    <text evidence="9">The sequence shown here is derived from an EMBL/GenBank/DDBJ whole genome shotgun (WGS) entry which is preliminary data.</text>
</comment>
<dbReference type="InterPro" id="IPR037396">
    <property type="entry name" value="FMN_HAD"/>
</dbReference>
<evidence type="ECO:0000256" key="1">
    <source>
        <dbReference type="ARBA" id="ARBA00001917"/>
    </source>
</evidence>
<feature type="binding site" evidence="7">
    <location>
        <position position="309"/>
    </location>
    <ligand>
        <name>glyoxylate</name>
        <dbReference type="ChEBI" id="CHEBI:36655"/>
    </ligand>
</feature>
<sequence>MHDEAGHAGNWLPARRLPHVSEIAGLFERPKRGQGGRALCRSHSIADLRDRARARVPRMVFDFIDGGAGEELTLRRNARAFADVTFAPRVLRDVSVVETGRDMLGFAAELPLWLAPAGMTRAVHAHGEIGAARAAARAGVPYVLSTMASTSPEVLAAHAPDARRWFQLYLWRDRGFSREIVERARDAGFSALVLTVDVPVAGERLRDVRNGMTLPPALTRRTALNIARYPRWWFDMLTREPLGSAAVSRPGEALVDRVGRIFDPTATLRDLDWLREVWSGPIVVKGVGSVAGAVEVAERGVDALVVSNHGGRQLEHAPATLELVPAVRAAVGAGLPVFVDGGVRSGEHIAAAIAAGADAVGIGRAYLYGLAAGGERGVDRSLEILGSGLRRTMALLGAPRLDDLDATLLDPVPGCERSGSGPR</sequence>
<feature type="binding site" evidence="7">
    <location>
        <begin position="340"/>
        <end position="344"/>
    </location>
    <ligand>
        <name>FMN</name>
        <dbReference type="ChEBI" id="CHEBI:58210"/>
    </ligand>
</feature>
<dbReference type="Pfam" id="PF01070">
    <property type="entry name" value="FMN_dh"/>
    <property type="match status" value="1"/>
</dbReference>
<dbReference type="Proteomes" id="UP000431744">
    <property type="component" value="Unassembled WGS sequence"/>
</dbReference>
<evidence type="ECO:0000256" key="3">
    <source>
        <dbReference type="ARBA" id="ARBA00022643"/>
    </source>
</evidence>
<comment type="similarity">
    <text evidence="5">Belongs to the FMN-dependent alpha-hydroxy acid dehydrogenase family.</text>
</comment>
<dbReference type="OrthoDB" id="9770452at2"/>
<feature type="binding site" evidence="7">
    <location>
        <begin position="363"/>
        <end position="364"/>
    </location>
    <ligand>
        <name>FMN</name>
        <dbReference type="ChEBI" id="CHEBI:58210"/>
    </ligand>
</feature>
<comment type="cofactor">
    <cofactor evidence="1">
        <name>FMN</name>
        <dbReference type="ChEBI" id="CHEBI:58210"/>
    </cofactor>
</comment>
<dbReference type="PROSITE" id="PS00557">
    <property type="entry name" value="FMN_HYDROXY_ACID_DH_1"/>
    <property type="match status" value="1"/>
</dbReference>
<dbReference type="InterPro" id="IPR013785">
    <property type="entry name" value="Aldolase_TIM"/>
</dbReference>
<feature type="binding site" evidence="7">
    <location>
        <position position="195"/>
    </location>
    <ligand>
        <name>FMN</name>
        <dbReference type="ChEBI" id="CHEBI:58210"/>
    </ligand>
</feature>
<dbReference type="PROSITE" id="PS51349">
    <property type="entry name" value="FMN_HYDROXY_ACID_DH_2"/>
    <property type="match status" value="1"/>
</dbReference>
<evidence type="ECO:0000256" key="2">
    <source>
        <dbReference type="ARBA" id="ARBA00022630"/>
    </source>
</evidence>
<dbReference type="SUPFAM" id="SSF51395">
    <property type="entry name" value="FMN-linked oxidoreductases"/>
    <property type="match status" value="1"/>
</dbReference>
<evidence type="ECO:0000259" key="8">
    <source>
        <dbReference type="PROSITE" id="PS51349"/>
    </source>
</evidence>
<dbReference type="AlphaFoldDB" id="A0A6H9WPN6"/>
<evidence type="ECO:0000313" key="9">
    <source>
        <dbReference type="EMBL" id="KAB1648071.1"/>
    </source>
</evidence>
<proteinExistence type="inferred from homology"/>
<feature type="binding site" evidence="7">
    <location>
        <position position="204"/>
    </location>
    <ligand>
        <name>glyoxylate</name>
        <dbReference type="ChEBI" id="CHEBI:36655"/>
    </ligand>
</feature>
<gene>
    <name evidence="9" type="ORF">F8O04_10090</name>
</gene>
<keyword evidence="10" id="KW-1185">Reference proteome</keyword>
<evidence type="ECO:0000256" key="7">
    <source>
        <dbReference type="PIRSR" id="PIRSR000138-2"/>
    </source>
</evidence>
<evidence type="ECO:0000256" key="4">
    <source>
        <dbReference type="ARBA" id="ARBA00023002"/>
    </source>
</evidence>
<feature type="binding site" evidence="7">
    <location>
        <begin position="116"/>
        <end position="118"/>
    </location>
    <ligand>
        <name>FMN</name>
        <dbReference type="ChEBI" id="CHEBI:58210"/>
    </ligand>
</feature>
<dbReference type="CDD" id="cd02809">
    <property type="entry name" value="alpha_hydroxyacid_oxid_FMN"/>
    <property type="match status" value="1"/>
</dbReference>
<dbReference type="PANTHER" id="PTHR10578">
    <property type="entry name" value="S -2-HYDROXY-ACID OXIDASE-RELATED"/>
    <property type="match status" value="1"/>
</dbReference>
<keyword evidence="4" id="KW-0560">Oxidoreductase</keyword>
<dbReference type="RefSeq" id="WP_158029266.1">
    <property type="nucleotide sequence ID" value="NZ_BMHG01000001.1"/>
</dbReference>
<dbReference type="InterPro" id="IPR008259">
    <property type="entry name" value="FMN_hydac_DH_AS"/>
</dbReference>
<protein>
    <submittedName>
        <fullName evidence="9">Alpha-hydroxy-acid oxidizing protein</fullName>
    </submittedName>
</protein>
<feature type="binding site" evidence="7">
    <location>
        <position position="145"/>
    </location>
    <ligand>
        <name>FMN</name>
        <dbReference type="ChEBI" id="CHEBI:58210"/>
    </ligand>
</feature>
<feature type="binding site" evidence="7">
    <location>
        <position position="307"/>
    </location>
    <ligand>
        <name>FMN</name>
        <dbReference type="ChEBI" id="CHEBI:58210"/>
    </ligand>
</feature>
<reference evidence="9 10" key="1">
    <citation type="submission" date="2019-09" db="EMBL/GenBank/DDBJ databases">
        <title>Phylogeny of genus Pseudoclavibacter and closely related genus.</title>
        <authorList>
            <person name="Li Y."/>
        </authorList>
    </citation>
    <scope>NUCLEOTIDE SEQUENCE [LARGE SCALE GENOMIC DNA]</scope>
    <source>
        <strain evidence="9 10">EGI 60007</strain>
    </source>
</reference>
<evidence type="ECO:0000256" key="6">
    <source>
        <dbReference type="PIRSR" id="PIRSR000138-1"/>
    </source>
</evidence>